<dbReference type="Pfam" id="PF01336">
    <property type="entry name" value="tRNA_anti-codon"/>
    <property type="match status" value="1"/>
</dbReference>
<keyword evidence="2" id="KW-0378">Hydrolase</keyword>
<evidence type="ECO:0000256" key="1">
    <source>
        <dbReference type="ARBA" id="ARBA00022722"/>
    </source>
</evidence>
<feature type="domain" description="HD" evidence="4">
    <location>
        <begin position="162"/>
        <end position="278"/>
    </location>
</feature>
<dbReference type="AlphaFoldDB" id="A0A5R9F372"/>
<keyword evidence="1" id="KW-0540">Nuclease</keyword>
<evidence type="ECO:0000259" key="4">
    <source>
        <dbReference type="PROSITE" id="PS51831"/>
    </source>
</evidence>
<dbReference type="PANTHER" id="PTHR37294:SF1">
    <property type="entry name" value="3'-5' EXORIBONUCLEASE YHAM"/>
    <property type="match status" value="1"/>
</dbReference>
<dbReference type="Gene3D" id="2.40.50.140">
    <property type="entry name" value="Nucleic acid-binding proteins"/>
    <property type="match status" value="1"/>
</dbReference>
<name>A0A5R9F372_9BACL</name>
<dbReference type="GO" id="GO:0003676">
    <property type="term" value="F:nucleic acid binding"/>
    <property type="evidence" value="ECO:0007669"/>
    <property type="project" value="InterPro"/>
</dbReference>
<dbReference type="SUPFAM" id="SSF50249">
    <property type="entry name" value="Nucleic acid-binding proteins"/>
    <property type="match status" value="1"/>
</dbReference>
<dbReference type="InterPro" id="IPR012340">
    <property type="entry name" value="NA-bd_OB-fold"/>
</dbReference>
<dbReference type="PROSITE" id="PS51831">
    <property type="entry name" value="HD"/>
    <property type="match status" value="1"/>
</dbReference>
<dbReference type="PANTHER" id="PTHR37294">
    <property type="entry name" value="3'-5' EXORIBONUCLEASE YHAM"/>
    <property type="match status" value="1"/>
</dbReference>
<dbReference type="InterPro" id="IPR003607">
    <property type="entry name" value="HD/PDEase_dom"/>
</dbReference>
<dbReference type="Gene3D" id="1.10.3210.10">
    <property type="entry name" value="Hypothetical protein af1432"/>
    <property type="match status" value="1"/>
</dbReference>
<keyword evidence="6" id="KW-1185">Reference proteome</keyword>
<keyword evidence="3" id="KW-0269">Exonuclease</keyword>
<gene>
    <name evidence="5" type="primary">yhaM</name>
    <name evidence="5" type="ORF">FCL54_05740</name>
</gene>
<comment type="caution">
    <text evidence="5">The sequence shown here is derived from an EMBL/GenBank/DDBJ whole genome shotgun (WGS) entry which is preliminary data.</text>
</comment>
<dbReference type="InterPro" id="IPR004365">
    <property type="entry name" value="NA-bd_OB_tRNA"/>
</dbReference>
<evidence type="ECO:0000256" key="2">
    <source>
        <dbReference type="ARBA" id="ARBA00022801"/>
    </source>
</evidence>
<protein>
    <submittedName>
        <fullName evidence="5">3'-5' exoribonuclease YhaM</fullName>
    </submittedName>
</protein>
<dbReference type="GO" id="GO:0031125">
    <property type="term" value="P:rRNA 3'-end processing"/>
    <property type="evidence" value="ECO:0007669"/>
    <property type="project" value="TreeGrafter"/>
</dbReference>
<dbReference type="NCBIfam" id="NF010007">
    <property type="entry name" value="PRK13480.1"/>
    <property type="match status" value="1"/>
</dbReference>
<accession>A0A5R9F372</accession>
<evidence type="ECO:0000313" key="6">
    <source>
        <dbReference type="Proteomes" id="UP000308230"/>
    </source>
</evidence>
<dbReference type="FunFam" id="1.10.3210.10:FF:000008">
    <property type="entry name" value="3'-5' exoribonuclease YhaM"/>
    <property type="match status" value="1"/>
</dbReference>
<evidence type="ECO:0000313" key="5">
    <source>
        <dbReference type="EMBL" id="TLS38047.1"/>
    </source>
</evidence>
<reference evidence="5 6" key="1">
    <citation type="submission" date="2019-04" db="EMBL/GenBank/DDBJ databases">
        <title>Bacillus caeni sp. nov., a bacterium isolated from mangrove sediment.</title>
        <authorList>
            <person name="Huang H."/>
            <person name="Mo K."/>
            <person name="Hu Y."/>
        </authorList>
    </citation>
    <scope>NUCLEOTIDE SEQUENCE [LARGE SCALE GENOMIC DNA]</scope>
    <source>
        <strain evidence="5 6">HB172195</strain>
    </source>
</reference>
<organism evidence="5 6">
    <name type="scientific">Exobacillus caeni</name>
    <dbReference type="NCBI Taxonomy" id="2574798"/>
    <lineage>
        <taxon>Bacteria</taxon>
        <taxon>Bacillati</taxon>
        <taxon>Bacillota</taxon>
        <taxon>Bacilli</taxon>
        <taxon>Bacillales</taxon>
        <taxon>Guptibacillaceae</taxon>
        <taxon>Exobacillus</taxon>
    </lineage>
</organism>
<dbReference type="InterPro" id="IPR006674">
    <property type="entry name" value="HD_domain"/>
</dbReference>
<dbReference type="OrthoDB" id="9778453at2"/>
<evidence type="ECO:0000256" key="3">
    <source>
        <dbReference type="ARBA" id="ARBA00022839"/>
    </source>
</evidence>
<dbReference type="RefSeq" id="WP_138124127.1">
    <property type="nucleotide sequence ID" value="NZ_SWLG01000004.1"/>
</dbReference>
<dbReference type="InterPro" id="IPR050798">
    <property type="entry name" value="YhaM_exoribonuc/phosphodiest"/>
</dbReference>
<dbReference type="Pfam" id="PF01966">
    <property type="entry name" value="HD"/>
    <property type="match status" value="1"/>
</dbReference>
<dbReference type="CDD" id="cd00077">
    <property type="entry name" value="HDc"/>
    <property type="match status" value="1"/>
</dbReference>
<dbReference type="Proteomes" id="UP000308230">
    <property type="component" value="Unassembled WGS sequence"/>
</dbReference>
<dbReference type="GO" id="GO:0004527">
    <property type="term" value="F:exonuclease activity"/>
    <property type="evidence" value="ECO:0007669"/>
    <property type="project" value="UniProtKB-KW"/>
</dbReference>
<dbReference type="CDD" id="cd04492">
    <property type="entry name" value="YhaM_OBF_like"/>
    <property type="match status" value="1"/>
</dbReference>
<dbReference type="EMBL" id="SWLG01000004">
    <property type="protein sequence ID" value="TLS38047.1"/>
    <property type="molecule type" value="Genomic_DNA"/>
</dbReference>
<dbReference type="SMART" id="SM00471">
    <property type="entry name" value="HDc"/>
    <property type="match status" value="1"/>
</dbReference>
<sequence>MKEVNHYKVGEQVDNYLLIKSVTKGVTSNGKPFLTIMLQDKSGEIEAKLWDSTPEDEESLCPQNIIKITGDVTSYRGRNQLKIKTIRLATEMDQVRVSDLVESAPINEQDVIETITNYIFEMRNPKIQRITRYLFKKHQKDFMAYPAATKNHHEYVSGLAHHVVSMLRLAREIAALYPSLDTDLLYAGVILHDLGKVTELSGSVAAQYTFEGKLLGHISIMVNEVGTAAEELEIEGEEVTILQHLILSHHGKAEWGSPKSPLIKEGEILHLIDNIDAKMNMMERALNKVQPGEFTERIFPLDNRSFYKPEFQSNDAKVRS</sequence>
<proteinExistence type="predicted"/>
<dbReference type="SUPFAM" id="SSF109604">
    <property type="entry name" value="HD-domain/PDEase-like"/>
    <property type="match status" value="1"/>
</dbReference>